<keyword evidence="2 4" id="KW-0064">Aspartyl protease</keyword>
<gene>
    <name evidence="7" type="ORF">BS47DRAFT_1332559</name>
</gene>
<dbReference type="Pfam" id="PF00026">
    <property type="entry name" value="Asp"/>
    <property type="match status" value="1"/>
</dbReference>
<feature type="chain" id="PRO_5040454559" description="Peptidase A1 domain-containing protein" evidence="5">
    <location>
        <begin position="20"/>
        <end position="386"/>
    </location>
</feature>
<comment type="caution">
    <text evidence="7">The sequence shown here is derived from an EMBL/GenBank/DDBJ whole genome shotgun (WGS) entry which is preliminary data.</text>
</comment>
<dbReference type="InterPro" id="IPR033121">
    <property type="entry name" value="PEPTIDASE_A1"/>
</dbReference>
<evidence type="ECO:0000259" key="6">
    <source>
        <dbReference type="PROSITE" id="PS51767"/>
    </source>
</evidence>
<name>A0A9P6AP10_9AGAM</name>
<dbReference type="Proteomes" id="UP000886523">
    <property type="component" value="Unassembled WGS sequence"/>
</dbReference>
<evidence type="ECO:0000256" key="4">
    <source>
        <dbReference type="RuleBase" id="RU000454"/>
    </source>
</evidence>
<feature type="active site" evidence="3">
    <location>
        <position position="269"/>
    </location>
</feature>
<evidence type="ECO:0000256" key="5">
    <source>
        <dbReference type="SAM" id="SignalP"/>
    </source>
</evidence>
<organism evidence="7 8">
    <name type="scientific">Hydnum rufescens UP504</name>
    <dbReference type="NCBI Taxonomy" id="1448309"/>
    <lineage>
        <taxon>Eukaryota</taxon>
        <taxon>Fungi</taxon>
        <taxon>Dikarya</taxon>
        <taxon>Basidiomycota</taxon>
        <taxon>Agaricomycotina</taxon>
        <taxon>Agaricomycetes</taxon>
        <taxon>Cantharellales</taxon>
        <taxon>Hydnaceae</taxon>
        <taxon>Hydnum</taxon>
    </lineage>
</organism>
<evidence type="ECO:0000313" key="7">
    <source>
        <dbReference type="EMBL" id="KAF9508800.1"/>
    </source>
</evidence>
<evidence type="ECO:0000256" key="2">
    <source>
        <dbReference type="ARBA" id="ARBA00022750"/>
    </source>
</evidence>
<dbReference type="Gene3D" id="2.40.70.10">
    <property type="entry name" value="Acid Proteases"/>
    <property type="match status" value="2"/>
</dbReference>
<dbReference type="EMBL" id="MU129050">
    <property type="protein sequence ID" value="KAF9508800.1"/>
    <property type="molecule type" value="Genomic_DNA"/>
</dbReference>
<dbReference type="PANTHER" id="PTHR47966">
    <property type="entry name" value="BETA-SITE APP-CLEAVING ENZYME, ISOFORM A-RELATED"/>
    <property type="match status" value="1"/>
</dbReference>
<dbReference type="CDD" id="cd05471">
    <property type="entry name" value="pepsin_like"/>
    <property type="match status" value="1"/>
</dbReference>
<keyword evidence="8" id="KW-1185">Reference proteome</keyword>
<sequence length="386" mass="41085">MVYIGVPLVFLAFVSLVSATPTHRRASTITVPISRKVGTITAAELIAKEKVRIASFSGCAPIGNQSITNEDGRRIITQIGNQTFSLIIDTGSSNTWVGADTPYVPSSSSESTGAPVTVTYGSGSFSGLEYIDKVTLGGLTVTRQSIGDAQVTSGFTGVDGIIGFGPVTLTRRTVIGQTTVPTFMNNLHSQGTIATEVLGVYFAPESGSNTEEINGELTLGGVDPSKYTGTLSYFPKSTVDHYSAYWGVDIASITYGSTNLATSVNAIVDTGTTLIYLPDFAYHSFLNATGGTTDSKTHLPSQRKCPCWTFTIKLGSVSLPLTPAQYLVPQAQYSNFGLNPNYYYAWINNGGGSDAPVNFILGQKFLENYYSVFDTTNSKVGFAVRT</sequence>
<feature type="signal peptide" evidence="5">
    <location>
        <begin position="1"/>
        <end position="19"/>
    </location>
</feature>
<keyword evidence="5" id="KW-0732">Signal</keyword>
<accession>A0A9P6AP10</accession>
<keyword evidence="4" id="KW-0378">Hydrolase</keyword>
<dbReference type="GO" id="GO:0004190">
    <property type="term" value="F:aspartic-type endopeptidase activity"/>
    <property type="evidence" value="ECO:0007669"/>
    <property type="project" value="UniProtKB-KW"/>
</dbReference>
<dbReference type="GO" id="GO:0006508">
    <property type="term" value="P:proteolysis"/>
    <property type="evidence" value="ECO:0007669"/>
    <property type="project" value="UniProtKB-KW"/>
</dbReference>
<evidence type="ECO:0000256" key="3">
    <source>
        <dbReference type="PIRSR" id="PIRSR601461-1"/>
    </source>
</evidence>
<dbReference type="InterPro" id="IPR001461">
    <property type="entry name" value="Aspartic_peptidase_A1"/>
</dbReference>
<dbReference type="AlphaFoldDB" id="A0A9P6AP10"/>
<evidence type="ECO:0000256" key="1">
    <source>
        <dbReference type="ARBA" id="ARBA00007447"/>
    </source>
</evidence>
<feature type="active site" evidence="3">
    <location>
        <position position="89"/>
    </location>
</feature>
<dbReference type="PANTHER" id="PTHR47966:SF51">
    <property type="entry name" value="BETA-SITE APP-CLEAVING ENZYME, ISOFORM A-RELATED"/>
    <property type="match status" value="1"/>
</dbReference>
<dbReference type="PRINTS" id="PR00792">
    <property type="entry name" value="PEPSIN"/>
</dbReference>
<dbReference type="SUPFAM" id="SSF50630">
    <property type="entry name" value="Acid proteases"/>
    <property type="match status" value="1"/>
</dbReference>
<proteinExistence type="inferred from homology"/>
<comment type="similarity">
    <text evidence="1 4">Belongs to the peptidase A1 family.</text>
</comment>
<dbReference type="InterPro" id="IPR001969">
    <property type="entry name" value="Aspartic_peptidase_AS"/>
</dbReference>
<dbReference type="OrthoDB" id="660550at2759"/>
<dbReference type="PROSITE" id="PS00141">
    <property type="entry name" value="ASP_PROTEASE"/>
    <property type="match status" value="2"/>
</dbReference>
<reference evidence="7" key="1">
    <citation type="journal article" date="2020" name="Nat. Commun.">
        <title>Large-scale genome sequencing of mycorrhizal fungi provides insights into the early evolution of symbiotic traits.</title>
        <authorList>
            <person name="Miyauchi S."/>
            <person name="Kiss E."/>
            <person name="Kuo A."/>
            <person name="Drula E."/>
            <person name="Kohler A."/>
            <person name="Sanchez-Garcia M."/>
            <person name="Morin E."/>
            <person name="Andreopoulos B."/>
            <person name="Barry K.W."/>
            <person name="Bonito G."/>
            <person name="Buee M."/>
            <person name="Carver A."/>
            <person name="Chen C."/>
            <person name="Cichocki N."/>
            <person name="Clum A."/>
            <person name="Culley D."/>
            <person name="Crous P.W."/>
            <person name="Fauchery L."/>
            <person name="Girlanda M."/>
            <person name="Hayes R.D."/>
            <person name="Keri Z."/>
            <person name="LaButti K."/>
            <person name="Lipzen A."/>
            <person name="Lombard V."/>
            <person name="Magnuson J."/>
            <person name="Maillard F."/>
            <person name="Murat C."/>
            <person name="Nolan M."/>
            <person name="Ohm R.A."/>
            <person name="Pangilinan J."/>
            <person name="Pereira M.F."/>
            <person name="Perotto S."/>
            <person name="Peter M."/>
            <person name="Pfister S."/>
            <person name="Riley R."/>
            <person name="Sitrit Y."/>
            <person name="Stielow J.B."/>
            <person name="Szollosi G."/>
            <person name="Zifcakova L."/>
            <person name="Stursova M."/>
            <person name="Spatafora J.W."/>
            <person name="Tedersoo L."/>
            <person name="Vaario L.M."/>
            <person name="Yamada A."/>
            <person name="Yan M."/>
            <person name="Wang P."/>
            <person name="Xu J."/>
            <person name="Bruns T."/>
            <person name="Baldrian P."/>
            <person name="Vilgalys R."/>
            <person name="Dunand C."/>
            <person name="Henrissat B."/>
            <person name="Grigoriev I.V."/>
            <person name="Hibbett D."/>
            <person name="Nagy L.G."/>
            <person name="Martin F.M."/>
        </authorList>
    </citation>
    <scope>NUCLEOTIDE SEQUENCE</scope>
    <source>
        <strain evidence="7">UP504</strain>
    </source>
</reference>
<dbReference type="PROSITE" id="PS51767">
    <property type="entry name" value="PEPTIDASE_A1"/>
    <property type="match status" value="1"/>
</dbReference>
<dbReference type="InterPro" id="IPR034164">
    <property type="entry name" value="Pepsin-like_dom"/>
</dbReference>
<protein>
    <recommendedName>
        <fullName evidence="6">Peptidase A1 domain-containing protein</fullName>
    </recommendedName>
</protein>
<keyword evidence="4" id="KW-0645">Protease</keyword>
<evidence type="ECO:0000313" key="8">
    <source>
        <dbReference type="Proteomes" id="UP000886523"/>
    </source>
</evidence>
<dbReference type="InterPro" id="IPR021109">
    <property type="entry name" value="Peptidase_aspartic_dom_sf"/>
</dbReference>
<feature type="domain" description="Peptidase A1" evidence="6">
    <location>
        <begin position="73"/>
        <end position="383"/>
    </location>
</feature>